<dbReference type="InterPro" id="IPR017972">
    <property type="entry name" value="Cyt_P450_CS"/>
</dbReference>
<dbReference type="GO" id="GO:0004497">
    <property type="term" value="F:monooxygenase activity"/>
    <property type="evidence" value="ECO:0007669"/>
    <property type="project" value="UniProtKB-KW"/>
</dbReference>
<dbReference type="FunFam" id="1.10.630.10:FF:000011">
    <property type="entry name" value="Cytochrome P450 83B1"/>
    <property type="match status" value="1"/>
</dbReference>
<keyword evidence="5" id="KW-0503">Monooxygenase</keyword>
<keyword evidence="8" id="KW-1185">Reference proteome</keyword>
<organism evidence="7 8">
    <name type="scientific">Senna tora</name>
    <dbReference type="NCBI Taxonomy" id="362788"/>
    <lineage>
        <taxon>Eukaryota</taxon>
        <taxon>Viridiplantae</taxon>
        <taxon>Streptophyta</taxon>
        <taxon>Embryophyta</taxon>
        <taxon>Tracheophyta</taxon>
        <taxon>Spermatophyta</taxon>
        <taxon>Magnoliopsida</taxon>
        <taxon>eudicotyledons</taxon>
        <taxon>Gunneridae</taxon>
        <taxon>Pentapetalae</taxon>
        <taxon>rosids</taxon>
        <taxon>fabids</taxon>
        <taxon>Fabales</taxon>
        <taxon>Fabaceae</taxon>
        <taxon>Caesalpinioideae</taxon>
        <taxon>Cassia clade</taxon>
        <taxon>Senna</taxon>
    </lineage>
</organism>
<dbReference type="InterPro" id="IPR002401">
    <property type="entry name" value="Cyt_P450_E_grp-I"/>
</dbReference>
<comment type="similarity">
    <text evidence="1 5">Belongs to the cytochrome P450 family.</text>
</comment>
<evidence type="ECO:0000256" key="1">
    <source>
        <dbReference type="ARBA" id="ARBA00010617"/>
    </source>
</evidence>
<keyword evidence="6" id="KW-1133">Transmembrane helix</keyword>
<name>A0A835CCT6_9FABA</name>
<keyword evidence="5" id="KW-0560">Oxidoreductase</keyword>
<evidence type="ECO:0000256" key="6">
    <source>
        <dbReference type="SAM" id="Phobius"/>
    </source>
</evidence>
<feature type="transmembrane region" description="Helical" evidence="6">
    <location>
        <begin position="17"/>
        <end position="34"/>
    </location>
</feature>
<dbReference type="GO" id="GO:0016705">
    <property type="term" value="F:oxidoreductase activity, acting on paired donors, with incorporation or reduction of molecular oxygen"/>
    <property type="evidence" value="ECO:0007669"/>
    <property type="project" value="InterPro"/>
</dbReference>
<dbReference type="AlphaFoldDB" id="A0A835CCT6"/>
<evidence type="ECO:0000256" key="2">
    <source>
        <dbReference type="ARBA" id="ARBA00022723"/>
    </source>
</evidence>
<comment type="caution">
    <text evidence="7">The sequence shown here is derived from an EMBL/GenBank/DDBJ whole genome shotgun (WGS) entry which is preliminary data.</text>
</comment>
<dbReference type="GO" id="GO:0020037">
    <property type="term" value="F:heme binding"/>
    <property type="evidence" value="ECO:0007669"/>
    <property type="project" value="InterPro"/>
</dbReference>
<dbReference type="InterPro" id="IPR001128">
    <property type="entry name" value="Cyt_P450"/>
</dbReference>
<dbReference type="PROSITE" id="PS00086">
    <property type="entry name" value="CYTOCHROME_P450"/>
    <property type="match status" value="1"/>
</dbReference>
<dbReference type="PRINTS" id="PR00463">
    <property type="entry name" value="EP450I"/>
</dbReference>
<evidence type="ECO:0000256" key="3">
    <source>
        <dbReference type="ARBA" id="ARBA00023004"/>
    </source>
</evidence>
<feature type="binding site" description="axial binding residue" evidence="4">
    <location>
        <position position="460"/>
    </location>
    <ligand>
        <name>heme</name>
        <dbReference type="ChEBI" id="CHEBI:30413"/>
    </ligand>
    <ligandPart>
        <name>Fe</name>
        <dbReference type="ChEBI" id="CHEBI:18248"/>
    </ligandPart>
</feature>
<dbReference type="EMBL" id="JAAIUW010000003">
    <property type="protein sequence ID" value="KAF7838256.1"/>
    <property type="molecule type" value="Genomic_DNA"/>
</dbReference>
<dbReference type="CDD" id="cd11072">
    <property type="entry name" value="CYP71-like"/>
    <property type="match status" value="1"/>
</dbReference>
<accession>A0A835CCT6</accession>
<evidence type="ECO:0000313" key="8">
    <source>
        <dbReference type="Proteomes" id="UP000634136"/>
    </source>
</evidence>
<dbReference type="Pfam" id="PF00067">
    <property type="entry name" value="p450"/>
    <property type="match status" value="1"/>
</dbReference>
<evidence type="ECO:0000256" key="4">
    <source>
        <dbReference type="PIRSR" id="PIRSR602401-1"/>
    </source>
</evidence>
<dbReference type="InterPro" id="IPR036396">
    <property type="entry name" value="Cyt_P450_sf"/>
</dbReference>
<comment type="cofactor">
    <cofactor evidence="4">
        <name>heme</name>
        <dbReference type="ChEBI" id="CHEBI:30413"/>
    </cofactor>
</comment>
<protein>
    <submittedName>
        <fullName evidence="7">Cytochrome P450 71A1-like</fullName>
    </submittedName>
</protein>
<keyword evidence="6" id="KW-0812">Transmembrane</keyword>
<dbReference type="Gene3D" id="1.10.630.10">
    <property type="entry name" value="Cytochrome P450"/>
    <property type="match status" value="1"/>
</dbReference>
<keyword evidence="2 4" id="KW-0479">Metal-binding</keyword>
<dbReference type="OrthoDB" id="1470350at2759"/>
<sequence>MAVLSSYLKQFPSDQNITLLSSLFCFFIIALFLIKLRHGRRTTKSSNFINLPPSPPKLPFIGNLHQLGSLPHHSFRSLSQKYGPIMFLQLGQSPTVVLSSPEFASEVMKTHDLAFADRPQGTAPKILLYGCTDVGFAPYGEMWREKKKVCVNELLSLKRVQSFKEIREEEAGELVKKIRDEAECVNLSELLITTSNDIVCKCVFGGKFNTEGNRRMGELARKVMINIQAFCVGDYFPSLGWVDVVCGRVSKLKALFGELDEFFDQIIEEHRMGLKKKKKDDDDADRKSFVDILLHLQENGMLDYEFTQDDLKSIIMDMFIGGSDTTSTTLEWAMTELAKHPAKMKKAQEEVRRIVGSKSKVDENDISEMKYLKCIIKETLRFHPPTPLVAPRVARSTVQLSGYTIPAKTTVYINAWAIQMDPAIWEKPEEFWPERFEENDVDFKGLDFRFTPFGSGRRGCPGMIFGVYSVECMLANLLYWFDWKIPTSVQEIEMGEIFGLTVSRKVPLRLQPIPYSFGS</sequence>
<dbReference type="PRINTS" id="PR00385">
    <property type="entry name" value="P450"/>
</dbReference>
<reference evidence="7" key="1">
    <citation type="submission" date="2020-09" db="EMBL/GenBank/DDBJ databases">
        <title>Genome-Enabled Discovery of Anthraquinone Biosynthesis in Senna tora.</title>
        <authorList>
            <person name="Kang S.-H."/>
            <person name="Pandey R.P."/>
            <person name="Lee C.-M."/>
            <person name="Sim J.-S."/>
            <person name="Jeong J.-T."/>
            <person name="Choi B.-S."/>
            <person name="Jung M."/>
            <person name="Ginzburg D."/>
            <person name="Zhao K."/>
            <person name="Won S.Y."/>
            <person name="Oh T.-J."/>
            <person name="Yu Y."/>
            <person name="Kim N.-H."/>
            <person name="Lee O.R."/>
            <person name="Lee T.-H."/>
            <person name="Bashyal P."/>
            <person name="Kim T.-S."/>
            <person name="Lee W.-H."/>
            <person name="Kawkins C."/>
            <person name="Kim C.-K."/>
            <person name="Kim J.S."/>
            <person name="Ahn B.O."/>
            <person name="Rhee S.Y."/>
            <person name="Sohng J.K."/>
        </authorList>
    </citation>
    <scope>NUCLEOTIDE SEQUENCE</scope>
    <source>
        <tissue evidence="7">Leaf</tissue>
    </source>
</reference>
<dbReference type="PANTHER" id="PTHR47955:SF15">
    <property type="entry name" value="CYTOCHROME P450 71A2-LIKE"/>
    <property type="match status" value="1"/>
</dbReference>
<keyword evidence="6" id="KW-0472">Membrane</keyword>
<dbReference type="PANTHER" id="PTHR47955">
    <property type="entry name" value="CYTOCHROME P450 FAMILY 71 PROTEIN"/>
    <property type="match status" value="1"/>
</dbReference>
<evidence type="ECO:0000256" key="5">
    <source>
        <dbReference type="RuleBase" id="RU000461"/>
    </source>
</evidence>
<proteinExistence type="inferred from homology"/>
<evidence type="ECO:0000313" key="7">
    <source>
        <dbReference type="EMBL" id="KAF7838256.1"/>
    </source>
</evidence>
<dbReference type="Proteomes" id="UP000634136">
    <property type="component" value="Unassembled WGS sequence"/>
</dbReference>
<keyword evidence="4 5" id="KW-0349">Heme</keyword>
<keyword evidence="3 4" id="KW-0408">Iron</keyword>
<dbReference type="GO" id="GO:0005506">
    <property type="term" value="F:iron ion binding"/>
    <property type="evidence" value="ECO:0007669"/>
    <property type="project" value="InterPro"/>
</dbReference>
<gene>
    <name evidence="7" type="ORF">G2W53_006738</name>
</gene>
<dbReference type="SUPFAM" id="SSF48264">
    <property type="entry name" value="Cytochrome P450"/>
    <property type="match status" value="1"/>
</dbReference>